<dbReference type="Proteomes" id="UP000274822">
    <property type="component" value="Unassembled WGS sequence"/>
</dbReference>
<evidence type="ECO:0000313" key="1">
    <source>
        <dbReference type="EMBL" id="RUS21300.1"/>
    </source>
</evidence>
<dbReference type="EMBL" id="RBNJ01020639">
    <property type="protein sequence ID" value="RUS21300.1"/>
    <property type="molecule type" value="Genomic_DNA"/>
</dbReference>
<evidence type="ECO:0000313" key="2">
    <source>
        <dbReference type="Proteomes" id="UP000274822"/>
    </source>
</evidence>
<accession>A0A433PUT3</accession>
<protein>
    <submittedName>
        <fullName evidence="1">Uncharacterized protein</fullName>
    </submittedName>
</protein>
<comment type="caution">
    <text evidence="1">The sequence shown here is derived from an EMBL/GenBank/DDBJ whole genome shotgun (WGS) entry which is preliminary data.</text>
</comment>
<sequence length="62" mass="7194">MLKIQKIGGYASPWSSRFLGEISVIARPLEGEWVLDQNGIWPRKFQKWRPPTQVWSLLIATI</sequence>
<keyword evidence="2" id="KW-1185">Reference proteome</keyword>
<dbReference type="AlphaFoldDB" id="A0A433PUT3"/>
<proteinExistence type="predicted"/>
<organism evidence="1 2">
    <name type="scientific">Jimgerdemannia flammicorona</name>
    <dbReference type="NCBI Taxonomy" id="994334"/>
    <lineage>
        <taxon>Eukaryota</taxon>
        <taxon>Fungi</taxon>
        <taxon>Fungi incertae sedis</taxon>
        <taxon>Mucoromycota</taxon>
        <taxon>Mucoromycotina</taxon>
        <taxon>Endogonomycetes</taxon>
        <taxon>Endogonales</taxon>
        <taxon>Endogonaceae</taxon>
        <taxon>Jimgerdemannia</taxon>
    </lineage>
</organism>
<name>A0A433PUT3_9FUNG</name>
<reference evidence="1 2" key="1">
    <citation type="journal article" date="2018" name="New Phytol.">
        <title>Phylogenomics of Endogonaceae and evolution of mycorrhizas within Mucoromycota.</title>
        <authorList>
            <person name="Chang Y."/>
            <person name="Desiro A."/>
            <person name="Na H."/>
            <person name="Sandor L."/>
            <person name="Lipzen A."/>
            <person name="Clum A."/>
            <person name="Barry K."/>
            <person name="Grigoriev I.V."/>
            <person name="Martin F.M."/>
            <person name="Stajich J.E."/>
            <person name="Smith M.E."/>
            <person name="Bonito G."/>
            <person name="Spatafora J.W."/>
        </authorList>
    </citation>
    <scope>NUCLEOTIDE SEQUENCE [LARGE SCALE GENOMIC DNA]</scope>
    <source>
        <strain evidence="1 2">AD002</strain>
    </source>
</reference>
<gene>
    <name evidence="1" type="ORF">BC938DRAFT_475436</name>
</gene>